<proteinExistence type="predicted"/>
<protein>
    <submittedName>
        <fullName evidence="1">Biliverdin-producing heme oxygenase</fullName>
    </submittedName>
</protein>
<dbReference type="CDD" id="cd19166">
    <property type="entry name" value="HemeO-bac"/>
    <property type="match status" value="1"/>
</dbReference>
<evidence type="ECO:0000313" key="1">
    <source>
        <dbReference type="EMBL" id="QQR40163.1"/>
    </source>
</evidence>
<organism evidence="1 2">
    <name type="scientific">Devosia rhizoryzae</name>
    <dbReference type="NCBI Taxonomy" id="2774137"/>
    <lineage>
        <taxon>Bacteria</taxon>
        <taxon>Pseudomonadati</taxon>
        <taxon>Pseudomonadota</taxon>
        <taxon>Alphaproteobacteria</taxon>
        <taxon>Hyphomicrobiales</taxon>
        <taxon>Devosiaceae</taxon>
        <taxon>Devosia</taxon>
    </lineage>
</organism>
<sequence length="185" mass="19801">MQESGSSDQSGLRAALRHHTAPTHQELDALVGAFKTAEQYKVFLLSSFRFRLVAEPAASGSSFWAPLPLIGDLCSDLEDLGLAAPPSGSAALQFATASEKLGALYVLEGSALGARLLQRRAEAIGFNARYGARHLAHQTADNGRWKRFLAVLDDPRFDNDAALAAAQRVFEAALAIYAEAAHEHA</sequence>
<dbReference type="Proteomes" id="UP000595857">
    <property type="component" value="Chromosome"/>
</dbReference>
<dbReference type="Gene3D" id="1.20.910.10">
    <property type="entry name" value="Heme oxygenase-like"/>
    <property type="match status" value="1"/>
</dbReference>
<reference evidence="1 2" key="1">
    <citation type="submission" date="2021-01" db="EMBL/GenBank/DDBJ databases">
        <title>Genome seq and assembly of Devosia sp. LEGU1.</title>
        <authorList>
            <person name="Chhetri G."/>
        </authorList>
    </citation>
    <scope>NUCLEOTIDE SEQUENCE [LARGE SCALE GENOMIC DNA]</scope>
    <source>
        <strain evidence="1 2">LEGU1</strain>
    </source>
</reference>
<accession>A0ABX7C7G7</accession>
<gene>
    <name evidence="1" type="ORF">JI748_03880</name>
</gene>
<dbReference type="RefSeq" id="WP_201635254.1">
    <property type="nucleotide sequence ID" value="NZ_CP068046.1"/>
</dbReference>
<dbReference type="EMBL" id="CP068046">
    <property type="protein sequence ID" value="QQR40163.1"/>
    <property type="molecule type" value="Genomic_DNA"/>
</dbReference>
<dbReference type="InterPro" id="IPR016084">
    <property type="entry name" value="Haem_Oase-like_multi-hlx"/>
</dbReference>
<keyword evidence="2" id="KW-1185">Reference proteome</keyword>
<evidence type="ECO:0000313" key="2">
    <source>
        <dbReference type="Proteomes" id="UP000595857"/>
    </source>
</evidence>
<name>A0ABX7C7G7_9HYPH</name>
<dbReference type="SUPFAM" id="SSF48613">
    <property type="entry name" value="Heme oxygenase-like"/>
    <property type="match status" value="1"/>
</dbReference>